<protein>
    <recommendedName>
        <fullName evidence="3">Addiction module component, TIGR02574 family</fullName>
    </recommendedName>
</protein>
<keyword evidence="2" id="KW-1185">Reference proteome</keyword>
<sequence>MTHPTREDVILQLDRVDTALEAPDADKAALMRQAVDWLAENPPKVAADALYYRERLQVIRERHGVA</sequence>
<dbReference type="RefSeq" id="WP_162337464.1">
    <property type="nucleotide sequence ID" value="NZ_CP171632.1"/>
</dbReference>
<dbReference type="EMBL" id="PDWW01000009">
    <property type="protein sequence ID" value="KAF1725478.1"/>
    <property type="molecule type" value="Genomic_DNA"/>
</dbReference>
<comment type="caution">
    <text evidence="1">The sequence shown here is derived from an EMBL/GenBank/DDBJ whole genome shotgun (WGS) entry which is preliminary data.</text>
</comment>
<accession>A0ABQ6ZHS8</accession>
<evidence type="ECO:0000313" key="1">
    <source>
        <dbReference type="EMBL" id="KAF1725478.1"/>
    </source>
</evidence>
<proteinExistence type="predicted"/>
<name>A0ABQ6ZHS8_9GAMM</name>
<dbReference type="Proteomes" id="UP000781710">
    <property type="component" value="Unassembled WGS sequence"/>
</dbReference>
<evidence type="ECO:0000313" key="2">
    <source>
        <dbReference type="Proteomes" id="UP000781710"/>
    </source>
</evidence>
<organism evidence="1 2">
    <name type="scientific">Pseudoxanthomonas japonensis</name>
    <dbReference type="NCBI Taxonomy" id="69284"/>
    <lineage>
        <taxon>Bacteria</taxon>
        <taxon>Pseudomonadati</taxon>
        <taxon>Pseudomonadota</taxon>
        <taxon>Gammaproteobacteria</taxon>
        <taxon>Lysobacterales</taxon>
        <taxon>Lysobacteraceae</taxon>
        <taxon>Pseudoxanthomonas</taxon>
    </lineage>
</organism>
<evidence type="ECO:0008006" key="3">
    <source>
        <dbReference type="Google" id="ProtNLM"/>
    </source>
</evidence>
<gene>
    <name evidence="1" type="ORF">CSC78_08410</name>
</gene>
<reference evidence="1 2" key="1">
    <citation type="submission" date="2017-10" db="EMBL/GenBank/DDBJ databases">
        <title>Whole genome sequencing of members of genus Pseudoxanthomonas.</title>
        <authorList>
            <person name="Kumar S."/>
            <person name="Bansal K."/>
            <person name="Kaur A."/>
            <person name="Patil P."/>
            <person name="Sharma S."/>
            <person name="Patil P.B."/>
        </authorList>
    </citation>
    <scope>NUCLEOTIDE SEQUENCE [LARGE SCALE GENOMIC DNA]</scope>
    <source>
        <strain evidence="1 2">DSM 17109</strain>
    </source>
</reference>